<dbReference type="GO" id="GO:0005524">
    <property type="term" value="F:ATP binding"/>
    <property type="evidence" value="ECO:0007669"/>
    <property type="project" value="UniProtKB-KW"/>
</dbReference>
<protein>
    <recommendedName>
        <fullName evidence="10">Type I restriction enzyme endonuclease subunit</fullName>
        <shortName evidence="10">R protein</shortName>
        <ecNumber evidence="10">3.1.21.3</ecNumber>
    </recommendedName>
</protein>
<accession>A0A7L5A211</accession>
<dbReference type="REBASE" id="369752">
    <property type="entry name" value="HspBT182ORF18290P"/>
</dbReference>
<dbReference type="SMART" id="SM00487">
    <property type="entry name" value="DEXDc"/>
    <property type="match status" value="1"/>
</dbReference>
<evidence type="ECO:0000256" key="3">
    <source>
        <dbReference type="ARBA" id="ARBA00022722"/>
    </source>
</evidence>
<dbReference type="Proteomes" id="UP000326380">
    <property type="component" value="Unassembled WGS sequence"/>
</dbReference>
<evidence type="ECO:0000256" key="4">
    <source>
        <dbReference type="ARBA" id="ARBA00022741"/>
    </source>
</evidence>
<dbReference type="RefSeq" id="WP_151077967.1">
    <property type="nucleotide sequence ID" value="NZ_CP047647.1"/>
</dbReference>
<keyword evidence="9 10" id="KW-0238">DNA-binding</keyword>
<keyword evidence="4 10" id="KW-0547">Nucleotide-binding</keyword>
<keyword evidence="3" id="KW-0540">Nuclease</keyword>
<comment type="subunit">
    <text evidence="10">The type I restriction/modification system is composed of three polypeptides R, M and S.</text>
</comment>
<evidence type="ECO:0000256" key="7">
    <source>
        <dbReference type="ARBA" id="ARBA00022801"/>
    </source>
</evidence>
<keyword evidence="8 10" id="KW-0067">ATP-binding</keyword>
<dbReference type="InterPro" id="IPR004473">
    <property type="entry name" value="Restrct_endonuc_typeI_HsdR"/>
</dbReference>
<evidence type="ECO:0000256" key="1">
    <source>
        <dbReference type="ARBA" id="ARBA00000851"/>
    </source>
</evidence>
<dbReference type="EC" id="3.1.21.3" evidence="10"/>
<keyword evidence="5 10" id="KW-0680">Restriction system</keyword>
<gene>
    <name evidence="11" type="ORF">F0P96_06285</name>
</gene>
<dbReference type="PANTHER" id="PTHR30195:SF15">
    <property type="entry name" value="TYPE I RESTRICTION ENZYME HINDI ENDONUCLEASE SUBUNIT"/>
    <property type="match status" value="1"/>
</dbReference>
<comment type="function">
    <text evidence="10">Subunit R is required for both nuclease and ATPase activities, but not for modification.</text>
</comment>
<dbReference type="EMBL" id="VTWU01000002">
    <property type="protein sequence ID" value="KAA9338437.1"/>
    <property type="molecule type" value="Genomic_DNA"/>
</dbReference>
<organism evidence="11 12">
    <name type="scientific">Hymenobacter busanensis</name>
    <dbReference type="NCBI Taxonomy" id="2607656"/>
    <lineage>
        <taxon>Bacteria</taxon>
        <taxon>Pseudomonadati</taxon>
        <taxon>Bacteroidota</taxon>
        <taxon>Cytophagia</taxon>
        <taxon>Cytophagales</taxon>
        <taxon>Hymenobacteraceae</taxon>
        <taxon>Hymenobacter</taxon>
    </lineage>
</organism>
<evidence type="ECO:0000313" key="12">
    <source>
        <dbReference type="Proteomes" id="UP000326380"/>
    </source>
</evidence>
<dbReference type="AlphaFoldDB" id="A0A7L5A211"/>
<comment type="caution">
    <text evidence="11">The sequence shown here is derived from an EMBL/GenBank/DDBJ whole genome shotgun (WGS) entry which is preliminary data.</text>
</comment>
<evidence type="ECO:0000256" key="10">
    <source>
        <dbReference type="RuleBase" id="RU364115"/>
    </source>
</evidence>
<dbReference type="InterPro" id="IPR055180">
    <property type="entry name" value="HsdR_RecA-like_helicase_dom_2"/>
</dbReference>
<dbReference type="CDD" id="cd22332">
    <property type="entry name" value="HsdR_N"/>
    <property type="match status" value="1"/>
</dbReference>
<evidence type="ECO:0000256" key="2">
    <source>
        <dbReference type="ARBA" id="ARBA00008598"/>
    </source>
</evidence>
<evidence type="ECO:0000313" key="11">
    <source>
        <dbReference type="EMBL" id="KAA9338437.1"/>
    </source>
</evidence>
<dbReference type="Gene3D" id="3.90.1570.50">
    <property type="match status" value="1"/>
</dbReference>
<dbReference type="InterPro" id="IPR007409">
    <property type="entry name" value="Restrct_endonuc_type1_HsdR_N"/>
</dbReference>
<dbReference type="Gene3D" id="3.40.50.300">
    <property type="entry name" value="P-loop containing nucleotide triphosphate hydrolases"/>
    <property type="match status" value="2"/>
</dbReference>
<dbReference type="CDD" id="cd18800">
    <property type="entry name" value="SF2_C_EcoR124I-like"/>
    <property type="match status" value="1"/>
</dbReference>
<sequence length="1009" mass="113202">MPSFNELNTVEYSIIHKLTGVNLNSNGNGKVHEPAATYGAVPGAAASAGTCQWRYVPANHLKRKETDVLLEADVKDALIRLNPSIAAQPSRADEVIYKLRNILLAVHEVGLVGANEEFAKWVRGEKSMPFGNDGQHVTVRLLDFQDLTHNDYIATNQFHIRTGTETKIPDVVLFVNGIPLVVGEAKTPVRPAVTWLDGAYEVHEVYENAVTPLFVPNVLSFATEGKEFFYGAVRTPLEFWCPWRLEAADGVPADELAQAVGMKEVGKQLCSLLNPATLLDMLANFTLYATNSKKKKMKVVARYQQYEGANAIVDRVVDGTIRKGLLWHFQGSGKSLLMVFAAQKLRRLAALKSPTILIVVDRQDLDQQISGTFLSAEVANVVPADSIQDLRDKLAKDTRKVIITTIQKFQDAPQNLNLRDNIIVLCDEAHRTQEGDLGVYMREALPNAFFFGLTGTPINKRDQNTFATFGSETDEGGYLSRYTFQESIADKQTLELHFEPRLPEVHVDKEKLDAAFAELAERANLSEADQNTLSKRAANLIEFQKAPQRVHAIAEDIVQHFQTHVEPHGFKAMIVTPDRYACVQYKEELDKLLSPEASAVVISTTANDPDAFKKQWAMNSDQQEKLLNKFKDPKHPLQFLIVTAKLLTGFDAPVLQTMYLDKSLKDHTLLQAICRTNRLFPNKGFGRIVDYFGSFDDTAKALAFDEKTMQNVVTSMAEYKVMLPSLLAKALSHFPGVDRTLVGFEGLEAAQDCIDTNEKRDAFAIDYGALSKIWEALSPDPFLSPYRVDYKWLSQVYDSVRPAASDNGRLLWFALGAETTRLIHEHVHVSGVHDDMEEMVLNADVIDDLMNAKDPKKAKKLAKLIAGRLGRHSSPEFLALSERLEKVRARAEQGLISSIEFIKELCQLATETLQAEKNVEAPVAEQQNAKSALTELFLEIRTDKTPAIVERIVTDIDEIVRKVRFPSWQTTEAGKKLVRSELRKALLKYQLHKDHELFEKAYQYVEQYY</sequence>
<dbReference type="InterPro" id="IPR027417">
    <property type="entry name" value="P-loop_NTPase"/>
</dbReference>
<evidence type="ECO:0000256" key="9">
    <source>
        <dbReference type="ARBA" id="ARBA00023125"/>
    </source>
</evidence>
<keyword evidence="7 10" id="KW-0378">Hydrolase</keyword>
<dbReference type="CDD" id="cd18030">
    <property type="entry name" value="DEXHc_RE_I_HsdR"/>
    <property type="match status" value="1"/>
</dbReference>
<dbReference type="Pfam" id="PF22679">
    <property type="entry name" value="T1R_D3-like"/>
    <property type="match status" value="1"/>
</dbReference>
<dbReference type="SUPFAM" id="SSF52540">
    <property type="entry name" value="P-loop containing nucleoside triphosphate hydrolases"/>
    <property type="match status" value="2"/>
</dbReference>
<keyword evidence="12" id="KW-1185">Reference proteome</keyword>
<dbReference type="Pfam" id="PF04313">
    <property type="entry name" value="HSDR_N"/>
    <property type="match status" value="1"/>
</dbReference>
<comment type="catalytic activity">
    <reaction evidence="1 10">
        <text>Endonucleolytic cleavage of DNA to give random double-stranded fragments with terminal 5'-phosphates, ATP is simultaneously hydrolyzed.</text>
        <dbReference type="EC" id="3.1.21.3"/>
    </reaction>
</comment>
<keyword evidence="6" id="KW-0255">Endonuclease</keyword>
<dbReference type="InterPro" id="IPR051268">
    <property type="entry name" value="Type-I_R_enzyme_R_subunit"/>
</dbReference>
<dbReference type="GO" id="GO:0003677">
    <property type="term" value="F:DNA binding"/>
    <property type="evidence" value="ECO:0007669"/>
    <property type="project" value="UniProtKB-KW"/>
</dbReference>
<evidence type="ECO:0000256" key="8">
    <source>
        <dbReference type="ARBA" id="ARBA00022840"/>
    </source>
</evidence>
<evidence type="ECO:0000256" key="6">
    <source>
        <dbReference type="ARBA" id="ARBA00022759"/>
    </source>
</evidence>
<proteinExistence type="inferred from homology"/>
<dbReference type="PANTHER" id="PTHR30195">
    <property type="entry name" value="TYPE I SITE-SPECIFIC DEOXYRIBONUCLEASE PROTEIN SUBUNIT M AND R"/>
    <property type="match status" value="1"/>
</dbReference>
<dbReference type="PROSITE" id="PS51192">
    <property type="entry name" value="HELICASE_ATP_BIND_1"/>
    <property type="match status" value="1"/>
</dbReference>
<comment type="similarity">
    <text evidence="2 10">Belongs to the HsdR family.</text>
</comment>
<name>A0A7L5A211_9BACT</name>
<reference evidence="11 12" key="1">
    <citation type="submission" date="2019-09" db="EMBL/GenBank/DDBJ databases">
        <title>Genome sequence of Hymenobacter sp. M3.</title>
        <authorList>
            <person name="Srinivasan S."/>
        </authorList>
    </citation>
    <scope>NUCLEOTIDE SEQUENCE [LARGE SCALE GENOMIC DNA]</scope>
    <source>
        <strain evidence="11 12">M3</strain>
    </source>
</reference>
<dbReference type="GO" id="GO:0009035">
    <property type="term" value="F:type I site-specific deoxyribonuclease activity"/>
    <property type="evidence" value="ECO:0007669"/>
    <property type="project" value="UniProtKB-EC"/>
</dbReference>
<dbReference type="Pfam" id="PF18766">
    <property type="entry name" value="SWI2_SNF2"/>
    <property type="match status" value="1"/>
</dbReference>
<dbReference type="InterPro" id="IPR040980">
    <property type="entry name" value="SWI2_SNF2"/>
</dbReference>
<evidence type="ECO:0000256" key="5">
    <source>
        <dbReference type="ARBA" id="ARBA00022747"/>
    </source>
</evidence>
<dbReference type="GO" id="GO:0009307">
    <property type="term" value="P:DNA restriction-modification system"/>
    <property type="evidence" value="ECO:0007669"/>
    <property type="project" value="UniProtKB-KW"/>
</dbReference>
<dbReference type="NCBIfam" id="TIGR00348">
    <property type="entry name" value="hsdR"/>
    <property type="match status" value="1"/>
</dbReference>
<dbReference type="InterPro" id="IPR014001">
    <property type="entry name" value="Helicase_ATP-bd"/>
</dbReference>